<evidence type="ECO:0000313" key="2">
    <source>
        <dbReference type="EMBL" id="CAJ0586094.1"/>
    </source>
</evidence>
<reference evidence="2" key="1">
    <citation type="submission" date="2023-06" db="EMBL/GenBank/DDBJ databases">
        <authorList>
            <person name="Delattre M."/>
        </authorList>
    </citation>
    <scope>NUCLEOTIDE SEQUENCE</scope>
    <source>
        <strain evidence="2">AF72</strain>
    </source>
</reference>
<dbReference type="EMBL" id="CATQJA010002707">
    <property type="protein sequence ID" value="CAJ0586094.1"/>
    <property type="molecule type" value="Genomic_DNA"/>
</dbReference>
<organism evidence="2 3">
    <name type="scientific">Mesorhabditis spiculigera</name>
    <dbReference type="NCBI Taxonomy" id="96644"/>
    <lineage>
        <taxon>Eukaryota</taxon>
        <taxon>Metazoa</taxon>
        <taxon>Ecdysozoa</taxon>
        <taxon>Nematoda</taxon>
        <taxon>Chromadorea</taxon>
        <taxon>Rhabditida</taxon>
        <taxon>Rhabditina</taxon>
        <taxon>Rhabditomorpha</taxon>
        <taxon>Rhabditoidea</taxon>
        <taxon>Rhabditidae</taxon>
        <taxon>Mesorhabditinae</taxon>
        <taxon>Mesorhabditis</taxon>
    </lineage>
</organism>
<evidence type="ECO:0000256" key="1">
    <source>
        <dbReference type="SAM" id="Phobius"/>
    </source>
</evidence>
<dbReference type="Proteomes" id="UP001177023">
    <property type="component" value="Unassembled WGS sequence"/>
</dbReference>
<keyword evidence="1" id="KW-0812">Transmembrane</keyword>
<name>A0AA36DH53_9BILA</name>
<evidence type="ECO:0000313" key="3">
    <source>
        <dbReference type="Proteomes" id="UP001177023"/>
    </source>
</evidence>
<sequence>MAESDITNQEGFELAAEPTADACYSHCRPDSQMNGMIDKWYACALLHYDSRHFAMTRAEVEHAVRVLGGVMTSDSLWSMPFYYGAMAGLFCSILIFFLHFFCTRSLTKQRTLQLHVDNPSLLSTRATSSSMGRG</sequence>
<comment type="caution">
    <text evidence="2">The sequence shown here is derived from an EMBL/GenBank/DDBJ whole genome shotgun (WGS) entry which is preliminary data.</text>
</comment>
<keyword evidence="1" id="KW-0472">Membrane</keyword>
<proteinExistence type="predicted"/>
<keyword evidence="1" id="KW-1133">Transmembrane helix</keyword>
<accession>A0AA36DH53</accession>
<dbReference type="AlphaFoldDB" id="A0AA36DH53"/>
<keyword evidence="3" id="KW-1185">Reference proteome</keyword>
<feature type="transmembrane region" description="Helical" evidence="1">
    <location>
        <begin position="81"/>
        <end position="102"/>
    </location>
</feature>
<protein>
    <submittedName>
        <fullName evidence="2">Uncharacterized protein</fullName>
    </submittedName>
</protein>
<feature type="non-terminal residue" evidence="2">
    <location>
        <position position="134"/>
    </location>
</feature>
<gene>
    <name evidence="2" type="ORF">MSPICULIGERA_LOCUS24102</name>
</gene>